<keyword evidence="11" id="KW-1185">Reference proteome</keyword>
<dbReference type="HAMAP" id="MF_00997">
    <property type="entry name" value="Protease_BepA"/>
    <property type="match status" value="1"/>
</dbReference>
<keyword evidence="4 8" id="KW-0574">Periplasm</keyword>
<dbReference type="EC" id="3.4.-.-" evidence="8"/>
<sequence precursor="true">MKRFTRPSIPLLLALITALFAAVVSLSFAADGDLAPAPGGILLPELGSPSDQYLTPADETRLGREFIKNVRETQDVVDEPLIDEYIQSMGRQLVEQSDAAGGQFHFFVIRSPVINAFAGPGGYIGIYSGLILASQSESELASVVAHEIAHVTQKHLLRAFDAANRMSGKTAALLLAAVLIGASASGEAGMAIAAGAQANALQQQINFTRSNEQEADHVGIGLLADANFDPRSMPIFFERLTDASRLYENGIPEILRTHPVTTNRIADALNRADTYPYRQYTSSHRYYLVREMLRVSHYDKPADAVKYYAEGLKQERYLNQEAHRFGYVLALQQAGDPDQAEKMLQPLLKQRPTETSYIQVQARIALARREMEQALQTLQTAYLLLPNDYPLAIHYAETLLKAGKQSEVDKVIDQLRALRPREPRLLRLAARAAQARGKQTESHRQLAEAYVFEGDLAAAINQLEIALKQPDKGDFYLQSQLEARLQELQQRHSEAQAKSQ</sequence>
<evidence type="ECO:0000313" key="10">
    <source>
        <dbReference type="EMBL" id="KRT55612.1"/>
    </source>
</evidence>
<evidence type="ECO:0000256" key="2">
    <source>
        <dbReference type="ARBA" id="ARBA00022723"/>
    </source>
</evidence>
<protein>
    <recommendedName>
        <fullName evidence="8">Putative beta-barrel assembly-enhancing protease</fullName>
        <ecNumber evidence="8">3.4.-.-</ecNumber>
    </recommendedName>
</protein>
<name>A0A0T5YYF4_9GAMM</name>
<dbReference type="InterPro" id="IPR051156">
    <property type="entry name" value="Mito/Outer_Membr_Metalloprot"/>
</dbReference>
<dbReference type="PATRIC" id="fig|54398.3.peg.2307"/>
<dbReference type="Proteomes" id="UP000051634">
    <property type="component" value="Unassembled WGS sequence"/>
</dbReference>
<feature type="binding site" evidence="8">
    <location>
        <position position="150"/>
    </location>
    <ligand>
        <name>Zn(2+)</name>
        <dbReference type="ChEBI" id="CHEBI:29105"/>
        <note>catalytic</note>
    </ligand>
</feature>
<feature type="active site" description="Proton donor" evidence="8">
    <location>
        <position position="216"/>
    </location>
</feature>
<comment type="cofactor">
    <cofactor evidence="8">
        <name>Zn(2+)</name>
        <dbReference type="ChEBI" id="CHEBI:29105"/>
    </cofactor>
    <text evidence="8">Binds 1 zinc ion per subunit.</text>
</comment>
<dbReference type="AlphaFoldDB" id="A0A0T5YYF4"/>
<dbReference type="PANTHER" id="PTHR22726">
    <property type="entry name" value="METALLOENDOPEPTIDASE OMA1"/>
    <property type="match status" value="1"/>
</dbReference>
<feature type="active site" evidence="8">
    <location>
        <position position="147"/>
    </location>
</feature>
<dbReference type="PANTHER" id="PTHR22726:SF1">
    <property type="entry name" value="METALLOENDOPEPTIDASE OMA1, MITOCHONDRIAL"/>
    <property type="match status" value="1"/>
</dbReference>
<feature type="binding site" evidence="8">
    <location>
        <position position="212"/>
    </location>
    <ligand>
        <name>Zn(2+)</name>
        <dbReference type="ChEBI" id="CHEBI:29105"/>
        <note>catalytic</note>
    </ligand>
</feature>
<accession>A0A0T5YYF4</accession>
<gene>
    <name evidence="10" type="ORF">Ga0074115_12134</name>
</gene>
<dbReference type="GO" id="GO:0042597">
    <property type="term" value="C:periplasmic space"/>
    <property type="evidence" value="ECO:0007669"/>
    <property type="project" value="UniProtKB-SubCell"/>
</dbReference>
<dbReference type="GO" id="GO:0008270">
    <property type="term" value="F:zinc ion binding"/>
    <property type="evidence" value="ECO:0007669"/>
    <property type="project" value="UniProtKB-UniRule"/>
</dbReference>
<comment type="caution">
    <text evidence="10">The sequence shown here is derived from an EMBL/GenBank/DDBJ whole genome shotgun (WGS) entry which is preliminary data.</text>
</comment>
<dbReference type="SUPFAM" id="SSF48452">
    <property type="entry name" value="TPR-like"/>
    <property type="match status" value="1"/>
</dbReference>
<dbReference type="OrthoDB" id="9810445at2"/>
<evidence type="ECO:0000256" key="8">
    <source>
        <dbReference type="HAMAP-Rule" id="MF_00997"/>
    </source>
</evidence>
<feature type="binding site" evidence="8">
    <location>
        <position position="146"/>
    </location>
    <ligand>
        <name>Zn(2+)</name>
        <dbReference type="ChEBI" id="CHEBI:29105"/>
        <note>catalytic</note>
    </ligand>
</feature>
<proteinExistence type="inferred from homology"/>
<organism evidence="10 11">
    <name type="scientific">endosymbiont of Ridgeia piscesae</name>
    <dbReference type="NCBI Taxonomy" id="54398"/>
    <lineage>
        <taxon>Bacteria</taxon>
        <taxon>Pseudomonadati</taxon>
        <taxon>Pseudomonadota</taxon>
        <taxon>Gammaproteobacteria</taxon>
        <taxon>sulfur-oxidizing symbionts</taxon>
    </lineage>
</organism>
<evidence type="ECO:0000256" key="5">
    <source>
        <dbReference type="ARBA" id="ARBA00022801"/>
    </source>
</evidence>
<keyword evidence="3 8" id="KW-0732">Signal</keyword>
<evidence type="ECO:0000256" key="6">
    <source>
        <dbReference type="ARBA" id="ARBA00022833"/>
    </source>
</evidence>
<feature type="domain" description="Peptidase M48" evidence="9">
    <location>
        <begin position="83"/>
        <end position="271"/>
    </location>
</feature>
<evidence type="ECO:0000256" key="1">
    <source>
        <dbReference type="ARBA" id="ARBA00022670"/>
    </source>
</evidence>
<dbReference type="InterPro" id="IPR030873">
    <property type="entry name" value="Protease_BepA"/>
</dbReference>
<dbReference type="EMBL" id="LDXT01000076">
    <property type="protein sequence ID" value="KRT55612.1"/>
    <property type="molecule type" value="Genomic_DNA"/>
</dbReference>
<feature type="chain" id="PRO_5008995863" description="Putative beta-barrel assembly-enhancing protease" evidence="8">
    <location>
        <begin position="30"/>
        <end position="500"/>
    </location>
</feature>
<evidence type="ECO:0000259" key="9">
    <source>
        <dbReference type="Pfam" id="PF01435"/>
    </source>
</evidence>
<evidence type="ECO:0000313" key="11">
    <source>
        <dbReference type="Proteomes" id="UP000051634"/>
    </source>
</evidence>
<dbReference type="Gene3D" id="1.25.40.10">
    <property type="entry name" value="Tetratricopeptide repeat domain"/>
    <property type="match status" value="1"/>
</dbReference>
<dbReference type="GO" id="GO:0051603">
    <property type="term" value="P:proteolysis involved in protein catabolic process"/>
    <property type="evidence" value="ECO:0007669"/>
    <property type="project" value="TreeGrafter"/>
</dbReference>
<dbReference type="Gene3D" id="3.30.2010.10">
    <property type="entry name" value="Metalloproteases ('zincins'), catalytic domain"/>
    <property type="match status" value="1"/>
</dbReference>
<comment type="function">
    <text evidence="8">Functions as both a chaperone and a metalloprotease. Maintains the integrity of the outer membrane by promoting either the assembly or the elimination of outer membrane proteins, depending on their folding state.</text>
</comment>
<keyword evidence="6 8" id="KW-0862">Zinc</keyword>
<keyword evidence="5 8" id="KW-0378">Hydrolase</keyword>
<dbReference type="Pfam" id="PF01435">
    <property type="entry name" value="Peptidase_M48"/>
    <property type="match status" value="1"/>
</dbReference>
<dbReference type="InterPro" id="IPR001915">
    <property type="entry name" value="Peptidase_M48"/>
</dbReference>
<reference evidence="10 11" key="1">
    <citation type="submission" date="2015-11" db="EMBL/GenBank/DDBJ databases">
        <title>The genome of Candidatus Endoriftia persephone in Ridgeia piscesae and population structure of the North Eastern Pacific vestimentiferan symbionts.</title>
        <authorList>
            <person name="Perez M."/>
            <person name="Juniper K.S."/>
        </authorList>
    </citation>
    <scope>NUCLEOTIDE SEQUENCE [LARGE SCALE GENOMIC DNA]</scope>
    <source>
        <strain evidence="10">Ind11</strain>
    </source>
</reference>
<comment type="similarity">
    <text evidence="8">Belongs to the peptidase M48 family. BepA subfamily.</text>
</comment>
<comment type="subcellular location">
    <subcellularLocation>
        <location evidence="8">Periplasm</location>
    </subcellularLocation>
</comment>
<feature type="signal peptide" evidence="8">
    <location>
        <begin position="1"/>
        <end position="29"/>
    </location>
</feature>
<evidence type="ECO:0000256" key="4">
    <source>
        <dbReference type="ARBA" id="ARBA00022764"/>
    </source>
</evidence>
<dbReference type="RefSeq" id="WP_060528520.1">
    <property type="nucleotide sequence ID" value="NZ_KQ557136.1"/>
</dbReference>
<dbReference type="GO" id="GO:0016020">
    <property type="term" value="C:membrane"/>
    <property type="evidence" value="ECO:0007669"/>
    <property type="project" value="InterPro"/>
</dbReference>
<keyword evidence="2 8" id="KW-0479">Metal-binding</keyword>
<evidence type="ECO:0000256" key="3">
    <source>
        <dbReference type="ARBA" id="ARBA00022729"/>
    </source>
</evidence>
<dbReference type="GO" id="GO:0004222">
    <property type="term" value="F:metalloendopeptidase activity"/>
    <property type="evidence" value="ECO:0007669"/>
    <property type="project" value="InterPro"/>
</dbReference>
<dbReference type="InterPro" id="IPR011990">
    <property type="entry name" value="TPR-like_helical_dom_sf"/>
</dbReference>
<evidence type="ECO:0000256" key="7">
    <source>
        <dbReference type="ARBA" id="ARBA00023049"/>
    </source>
</evidence>
<keyword evidence="1 8" id="KW-0645">Protease</keyword>
<keyword evidence="7 8" id="KW-0482">Metalloprotease</keyword>